<dbReference type="STRING" id="880072.Desac_0888"/>
<reference evidence="1 2" key="1">
    <citation type="journal article" date="2011" name="Stand. Genomic Sci.">
        <title>Complete genome sequence of the acetate-degrading sulfate reducer Desulfobacca acetoxidans type strain (ASRB2).</title>
        <authorList>
            <person name="Goker M."/>
            <person name="Teshima H."/>
            <person name="Lapidus A."/>
            <person name="Nolan M."/>
            <person name="Lucas S."/>
            <person name="Hammon N."/>
            <person name="Deshpande S."/>
            <person name="Cheng J.F."/>
            <person name="Tapia R."/>
            <person name="Han C."/>
            <person name="Goodwin L."/>
            <person name="Pitluck S."/>
            <person name="Huntemann M."/>
            <person name="Liolios K."/>
            <person name="Ivanova N."/>
            <person name="Pagani I."/>
            <person name="Mavromatis K."/>
            <person name="Ovchinikova G."/>
            <person name="Pati A."/>
            <person name="Chen A."/>
            <person name="Palaniappan K."/>
            <person name="Land M."/>
            <person name="Hauser L."/>
            <person name="Brambilla E.M."/>
            <person name="Rohde M."/>
            <person name="Spring S."/>
            <person name="Detter J.C."/>
            <person name="Woyke T."/>
            <person name="Bristow J."/>
            <person name="Eisen J.A."/>
            <person name="Markowitz V."/>
            <person name="Hugenholtz P."/>
            <person name="Kyrpides N.C."/>
            <person name="Klenk H.P."/>
        </authorList>
    </citation>
    <scope>NUCLEOTIDE SEQUENCE [LARGE SCALE GENOMIC DNA]</scope>
    <source>
        <strain evidence="2">ATCC 700848 / DSM 11109 / ASRB2</strain>
    </source>
</reference>
<dbReference type="HOGENOM" id="CLU_1183481_0_0_7"/>
<proteinExistence type="predicted"/>
<dbReference type="AlphaFoldDB" id="F2NGZ2"/>
<dbReference type="KEGG" id="dao:Desac_0888"/>
<sequence>MYTQVQWNITLSDKRQGEHELKIKIFDYKSSDTTFDEIIALPPQLYISNFRSEANNSALLWAGDQTKTIEISQIAKCYQDPLPNPLIVHCKFDTEEFTSTYDDFAVVALYHNVQDLKSTSIDMFIALPEISVLRFYIDNILLKILSFLDVGKFCGRKGFEDVVGIYKITAASGAKVQRWEVLESGPRHILKFNISGGAFETSVDFSYVHALNPFWYLISAYVSYKVLHWLLSVI</sequence>
<reference evidence="2" key="2">
    <citation type="submission" date="2011-03" db="EMBL/GenBank/DDBJ databases">
        <title>The complete genome of Desulfobacca acetoxidans DSM 11109.</title>
        <authorList>
            <consortium name="US DOE Joint Genome Institute (JGI-PGF)"/>
            <person name="Lucas S."/>
            <person name="Copeland A."/>
            <person name="Lapidus A."/>
            <person name="Bruce D."/>
            <person name="Goodwin L."/>
            <person name="Pitluck S."/>
            <person name="Peters L."/>
            <person name="Kyrpides N."/>
            <person name="Mavromatis K."/>
            <person name="Ivanova N."/>
            <person name="Ovchinnikova G."/>
            <person name="Teshima H."/>
            <person name="Detter J.C."/>
            <person name="Han C."/>
            <person name="Land M."/>
            <person name="Hauser L."/>
            <person name="Markowitz V."/>
            <person name="Cheng J.-F."/>
            <person name="Hugenholtz P."/>
            <person name="Woyke T."/>
            <person name="Wu D."/>
            <person name="Spring S."/>
            <person name="Schueler E."/>
            <person name="Brambilla E."/>
            <person name="Klenk H.-P."/>
            <person name="Eisen J.A."/>
        </authorList>
    </citation>
    <scope>NUCLEOTIDE SEQUENCE [LARGE SCALE GENOMIC DNA]</scope>
    <source>
        <strain evidence="2">ATCC 700848 / DSM 11109 / ASRB2</strain>
    </source>
</reference>
<accession>F2NGZ2</accession>
<protein>
    <submittedName>
        <fullName evidence="1">Uncharacterized protein</fullName>
    </submittedName>
</protein>
<name>F2NGZ2_DESAR</name>
<dbReference type="EMBL" id="CP002629">
    <property type="protein sequence ID" value="AEB08763.1"/>
    <property type="molecule type" value="Genomic_DNA"/>
</dbReference>
<dbReference type="Proteomes" id="UP000000483">
    <property type="component" value="Chromosome"/>
</dbReference>
<evidence type="ECO:0000313" key="2">
    <source>
        <dbReference type="Proteomes" id="UP000000483"/>
    </source>
</evidence>
<keyword evidence="2" id="KW-1185">Reference proteome</keyword>
<gene>
    <name evidence="1" type="ordered locus">Desac_0888</name>
</gene>
<organism evidence="1 2">
    <name type="scientific">Desulfobacca acetoxidans (strain ATCC 700848 / DSM 11109 / ASRB2)</name>
    <dbReference type="NCBI Taxonomy" id="880072"/>
    <lineage>
        <taxon>Bacteria</taxon>
        <taxon>Pseudomonadati</taxon>
        <taxon>Thermodesulfobacteriota</taxon>
        <taxon>Desulfobaccia</taxon>
        <taxon>Desulfobaccales</taxon>
        <taxon>Desulfobaccaceae</taxon>
        <taxon>Desulfobacca</taxon>
    </lineage>
</organism>
<dbReference type="RefSeq" id="WP_013705876.1">
    <property type="nucleotide sequence ID" value="NC_015388.1"/>
</dbReference>
<evidence type="ECO:0000313" key="1">
    <source>
        <dbReference type="EMBL" id="AEB08763.1"/>
    </source>
</evidence>